<proteinExistence type="predicted"/>
<protein>
    <recommendedName>
        <fullName evidence="4">DUF1080 domain-containing protein</fullName>
    </recommendedName>
</protein>
<comment type="caution">
    <text evidence="2">The sequence shown here is derived from an EMBL/GenBank/DDBJ whole genome shotgun (WGS) entry which is preliminary data.</text>
</comment>
<organism evidence="2 3">
    <name type="scientific">Maribacter flavus</name>
    <dbReference type="NCBI Taxonomy" id="1658664"/>
    <lineage>
        <taxon>Bacteria</taxon>
        <taxon>Pseudomonadati</taxon>
        <taxon>Bacteroidota</taxon>
        <taxon>Flavobacteriia</taxon>
        <taxon>Flavobacteriales</taxon>
        <taxon>Flavobacteriaceae</taxon>
        <taxon>Maribacter</taxon>
    </lineage>
</organism>
<gene>
    <name evidence="2" type="ORF">F0361_02515</name>
</gene>
<dbReference type="AlphaFoldDB" id="A0A5B2TVX0"/>
<evidence type="ECO:0000256" key="1">
    <source>
        <dbReference type="SAM" id="SignalP"/>
    </source>
</evidence>
<sequence length="453" mass="51995">MKTSCHALFVIFIILFRPSYAQEKMNDDQNESFPFIDKYWTVENDDGSPSEIKTTPHKGRNSILLEPGQTAFLKELKFKNFELEFYCNGQFPGVGFRIKDKKTFEYLYLRVPMSGYEDALQYVPIYNGSLPWQLYNYPKYEGKADFPKELVAKLPLSFETTLVKGTVNNELLGYLKENGISFSQESLIDFTQEGIQYIFDPQDKKALLIEKEIDGFKLLDFRTWIHVRLVVIANKMSIYIEDMDSPSFTINNLKGILDSGGISLISDFDQVYFSDVSIKEIQAPKNNNIIANKTLPNSYLNRWKASEPFVKDSIAFLDQVDSLKAIKGFSKRIEADIDGLIDISRFYEDMTKTVLLTNTLISDSDRTVDLHFDYADHLVVLMNSKVLFDKGMNFQPPQDKGKEGRVFVNDEQIPLDLKKGSNELIFMLSGDNRQKYNWGFTAKLGSLEGIKTK</sequence>
<feature type="signal peptide" evidence="1">
    <location>
        <begin position="1"/>
        <end position="21"/>
    </location>
</feature>
<keyword evidence="1" id="KW-0732">Signal</keyword>
<dbReference type="EMBL" id="VUOE01000001">
    <property type="protein sequence ID" value="KAA2218514.1"/>
    <property type="molecule type" value="Genomic_DNA"/>
</dbReference>
<evidence type="ECO:0008006" key="4">
    <source>
        <dbReference type="Google" id="ProtNLM"/>
    </source>
</evidence>
<accession>A0A5B2TVX0</accession>
<feature type="chain" id="PRO_5022869801" description="DUF1080 domain-containing protein" evidence="1">
    <location>
        <begin position="22"/>
        <end position="453"/>
    </location>
</feature>
<dbReference type="Proteomes" id="UP000323188">
    <property type="component" value="Unassembled WGS sequence"/>
</dbReference>
<evidence type="ECO:0000313" key="3">
    <source>
        <dbReference type="Proteomes" id="UP000323188"/>
    </source>
</evidence>
<dbReference type="RefSeq" id="WP_154917083.1">
    <property type="nucleotide sequence ID" value="NZ_VUOE01000001.1"/>
</dbReference>
<name>A0A5B2TVX0_9FLAO</name>
<reference evidence="2 3" key="1">
    <citation type="submission" date="2019-09" db="EMBL/GenBank/DDBJ databases">
        <authorList>
            <person name="Khan S.A."/>
            <person name="Jeon C.O."/>
            <person name="Chun B.H."/>
            <person name="Jeong S.E."/>
        </authorList>
    </citation>
    <scope>NUCLEOTIDE SEQUENCE [LARGE SCALE GENOMIC DNA]</scope>
    <source>
        <strain evidence="2 3">KCTC 42508</strain>
    </source>
</reference>
<evidence type="ECO:0000313" key="2">
    <source>
        <dbReference type="EMBL" id="KAA2218514.1"/>
    </source>
</evidence>